<feature type="region of interest" description="RNA binding" evidence="8">
    <location>
        <begin position="904"/>
        <end position="910"/>
    </location>
</feature>
<keyword evidence="4 8" id="KW-0479">Metal-binding</keyword>
<dbReference type="InterPro" id="IPR013087">
    <property type="entry name" value="Znf_C2H2_type"/>
</dbReference>
<keyword evidence="1 8" id="KW-0328">Glycosyltransferase</keyword>
<comment type="cofactor">
    <cofactor evidence="8">
        <name>Zn(2+)</name>
        <dbReference type="ChEBI" id="CHEBI:29105"/>
    </cofactor>
</comment>
<dbReference type="Gene3D" id="3.20.20.105">
    <property type="entry name" value="Queuine tRNA-ribosyltransferase-like"/>
    <property type="match status" value="1"/>
</dbReference>
<dbReference type="Proteomes" id="UP000008909">
    <property type="component" value="Unassembled WGS sequence"/>
</dbReference>
<protein>
    <recommendedName>
        <fullName evidence="8">Queuine tRNA-ribosyltransferase catalytic subunit 1</fullName>
        <ecNumber evidence="8">2.4.2.64</ecNumber>
    </recommendedName>
    <alternativeName>
        <fullName evidence="8">Guanine insertion enzyme</fullName>
    </alternativeName>
    <alternativeName>
        <fullName evidence="8">tRNA-guanine transglycosylase</fullName>
    </alternativeName>
</protein>
<dbReference type="FunFam" id="3.30.160.60:FF:000100">
    <property type="entry name" value="Zinc finger 45-like"/>
    <property type="match status" value="1"/>
</dbReference>
<dbReference type="EMBL" id="DF144069">
    <property type="protein sequence ID" value="GAA55709.1"/>
    <property type="molecule type" value="Genomic_DNA"/>
</dbReference>
<reference key="2">
    <citation type="submission" date="2011-10" db="EMBL/GenBank/DDBJ databases">
        <title>The genome and transcriptome sequence of Clonorchis sinensis provide insights into the carcinogenic liver fluke.</title>
        <authorList>
            <person name="Wang X."/>
            <person name="Huang Y."/>
            <person name="Chen W."/>
            <person name="Liu H."/>
            <person name="Guo L."/>
            <person name="Chen Y."/>
            <person name="Luo F."/>
            <person name="Zhou W."/>
            <person name="Sun J."/>
            <person name="Mao Q."/>
            <person name="Liang P."/>
            <person name="Zhou C."/>
            <person name="Tian Y."/>
            <person name="Men J."/>
            <person name="Lv X."/>
            <person name="Huang L."/>
            <person name="Zhou J."/>
            <person name="Hu Y."/>
            <person name="Li R."/>
            <person name="Zhang F."/>
            <person name="Lei H."/>
            <person name="Li X."/>
            <person name="Hu X."/>
            <person name="Liang C."/>
            <person name="Xu J."/>
            <person name="Wu Z."/>
            <person name="Yu X."/>
        </authorList>
    </citation>
    <scope>NUCLEOTIDE SEQUENCE</scope>
    <source>
        <strain>Henan</strain>
    </source>
</reference>
<dbReference type="GO" id="GO:0006400">
    <property type="term" value="P:tRNA modification"/>
    <property type="evidence" value="ECO:0007669"/>
    <property type="project" value="InterPro"/>
</dbReference>
<dbReference type="GO" id="GO:0008479">
    <property type="term" value="F:tRNA-guanosine(34) queuine transglycosylase activity"/>
    <property type="evidence" value="ECO:0007669"/>
    <property type="project" value="UniProtKB-UniRule"/>
</dbReference>
<keyword evidence="8" id="KW-0963">Cytoplasm</keyword>
<feature type="binding site" evidence="8">
    <location>
        <begin position="746"/>
        <end position="750"/>
    </location>
    <ligand>
        <name>substrate</name>
    </ligand>
</feature>
<dbReference type="PROSITE" id="PS50157">
    <property type="entry name" value="ZINC_FINGER_C2H2_2"/>
    <property type="match status" value="3"/>
</dbReference>
<feature type="domain" description="C2H2-type" evidence="10">
    <location>
        <begin position="517"/>
        <end position="544"/>
    </location>
</feature>
<dbReference type="GO" id="GO:0008270">
    <property type="term" value="F:zinc ion binding"/>
    <property type="evidence" value="ECO:0007669"/>
    <property type="project" value="UniProtKB-KW"/>
</dbReference>
<keyword evidence="5" id="KW-0677">Repeat</keyword>
<evidence type="ECO:0000256" key="6">
    <source>
        <dbReference type="ARBA" id="ARBA00022771"/>
    </source>
</evidence>
<feature type="domain" description="C2H2-type" evidence="10">
    <location>
        <begin position="608"/>
        <end position="635"/>
    </location>
</feature>
<keyword evidence="12" id="KW-1185">Reference proteome</keyword>
<feature type="domain" description="C2H2-type" evidence="10">
    <location>
        <begin position="545"/>
        <end position="572"/>
    </location>
</feature>
<comment type="similarity">
    <text evidence="8">Belongs to the queuine tRNA-ribosyltransferase family.</text>
</comment>
<feature type="active site" description="Proton acceptor" evidence="8">
    <location>
        <position position="746"/>
    </location>
</feature>
<feature type="binding site" evidence="8">
    <location>
        <position position="961"/>
    </location>
    <ligand>
        <name>Zn(2+)</name>
        <dbReference type="ChEBI" id="CHEBI:29105"/>
    </ligand>
</feature>
<dbReference type="InterPro" id="IPR036511">
    <property type="entry name" value="TGT-like_sf"/>
</dbReference>
<evidence type="ECO:0000256" key="1">
    <source>
        <dbReference type="ARBA" id="ARBA00022676"/>
    </source>
</evidence>
<dbReference type="GO" id="GO:0005829">
    <property type="term" value="C:cytosol"/>
    <property type="evidence" value="ECO:0007669"/>
    <property type="project" value="TreeGrafter"/>
</dbReference>
<keyword evidence="2 8" id="KW-0808">Transferase</keyword>
<evidence type="ECO:0000256" key="2">
    <source>
        <dbReference type="ARBA" id="ARBA00022679"/>
    </source>
</evidence>
<evidence type="ECO:0000313" key="12">
    <source>
        <dbReference type="Proteomes" id="UP000008909"/>
    </source>
</evidence>
<dbReference type="HAMAP" id="MF_00168">
    <property type="entry name" value="Q_tRNA_Tgt"/>
    <property type="match status" value="1"/>
</dbReference>
<accession>G7YRX9</accession>
<evidence type="ECO:0000256" key="3">
    <source>
        <dbReference type="ARBA" id="ARBA00022694"/>
    </source>
</evidence>
<dbReference type="AlphaFoldDB" id="G7YRX9"/>
<evidence type="ECO:0000259" key="10">
    <source>
        <dbReference type="PROSITE" id="PS50157"/>
    </source>
</evidence>
<name>G7YRX9_CLOSI</name>
<evidence type="ECO:0000256" key="8">
    <source>
        <dbReference type="HAMAP-Rule" id="MF_03218"/>
    </source>
</evidence>
<dbReference type="NCBIfam" id="TIGR00449">
    <property type="entry name" value="tgt_general"/>
    <property type="match status" value="1"/>
</dbReference>
<dbReference type="EC" id="2.4.2.64" evidence="8"/>
<keyword evidence="6 9" id="KW-0863">Zinc-finger</keyword>
<comment type="catalytic activity">
    <reaction evidence="8">
        <text>guanosine(34) in tRNA + queuine = queuosine(34) in tRNA + guanine</text>
        <dbReference type="Rhea" id="RHEA:16633"/>
        <dbReference type="Rhea" id="RHEA-COMP:10341"/>
        <dbReference type="Rhea" id="RHEA-COMP:18571"/>
        <dbReference type="ChEBI" id="CHEBI:16235"/>
        <dbReference type="ChEBI" id="CHEBI:17433"/>
        <dbReference type="ChEBI" id="CHEBI:74269"/>
        <dbReference type="ChEBI" id="CHEBI:194431"/>
        <dbReference type="EC" id="2.4.2.64"/>
    </reaction>
</comment>
<dbReference type="InterPro" id="IPR004803">
    <property type="entry name" value="TGT"/>
</dbReference>
<dbReference type="Pfam" id="PF00096">
    <property type="entry name" value="zf-C2H2"/>
    <property type="match status" value="2"/>
</dbReference>
<sequence length="1085" mass="120721">MNSSVQPLGAFAGFERAPSTSTLCRPPNVLTDSAPHPVIGTNAVIPSSFHQITPAGMDLQLQKSFLRVQTSPEAIYDEDTCLSNLSEEAFTLSEPSLSVGVGFYGDPSGPPPMSMGYKENETANQSFFPGTTGAVFTHTPQSFRPISGSESDFLFADLEPNLNPMAYRYEQLPVSESDITSLPVPNTISSAIHKNSPDVFLWADVHPATRQPNLLTTPSDQYTQCEQTSVITETVPTTYIREGHSYFSGRSGFTDSSTYCVQHESGKDILNQNPIFDFSATNFTEPPAVCDTAVRFPQQTTFVPLQPSFDDFQSQGNKKALPYRMVSTVIGQHPLNTVQADLQQKNLPNTVLSHEMYSNTSWNHEEADPHCTVLLKENYVPAATPIYHQDTTVSSYAHWNSQWIGQDAVAFSTSAQTDVFPIPEQSGCWPAPHHYSEEQFPPMEFFSLEGCSHNTMAESTGRDVYPHFRSFQNEPIQNAVEQMGATQPDAAVGSLRAFTSYPETHVSASSEEVANALSCRHCGRAFNRPSHLEVHLRIHTNEYPHDCVLCDRRFIQASNLRRHLSSHKTWPPLQSTTRKYHGIQPVPHSQMVGSIAIHKRISSGAKSWSCRFCGQQQTTYRSLRRHMVRHKDNRATVAEAIRPLLSVRTSPALNFEILAECGASRARRCHLWLPHCPAGPVETPVFMPVGTQGAMKGISVAQLEALDCRILLGNTYHLGHRPGPDIIRTAGGLHSFMSWPRAILTDSGGFQMVSLSDLSSVNEEGVHFTSPHNSTEMLLTPEESVGNLQAALGADIVMQLDHVVHVLTESSVMHDAMHRSIRWLDRGIKAHEPQKNSQNLFAITQGGLDPEMRKHCIEEMLKRKGIAGFAIGGLSGGEAKSNFWRIVQLSCDLLPRDRPRYLMGVGFPVDLVVCIALGCDMFDCVYPTRTGRFGHALVPWGQLNLRQARYKSDFRPIDEECQCPTCTRPWSRAFIHASLSGRQVTASAAVSLHNLAYMLGLMQKVREAISTQTFPQFVRDFFARRCYMGREDEVRVEYEGFRPPSWAVDALAQVNIDITDIGLFTEEAFETELVDSKRVKRSQDQ</sequence>
<evidence type="ECO:0000256" key="5">
    <source>
        <dbReference type="ARBA" id="ARBA00022737"/>
    </source>
</evidence>
<dbReference type="SUPFAM" id="SSF51713">
    <property type="entry name" value="tRNA-guanine transglycosylase"/>
    <property type="match status" value="1"/>
</dbReference>
<keyword evidence="3 8" id="KW-0819">tRNA processing</keyword>
<feature type="active site" description="Nucleophile" evidence="8">
    <location>
        <position position="923"/>
    </location>
</feature>
<keyword evidence="7 8" id="KW-0862">Zinc</keyword>
<comment type="function">
    <text evidence="8">Catalytic subunit of the queuine tRNA-ribosyltransferase (TGT) that catalyzes the base-exchange of a guanine (G) residue with queuine (Q) at position 34 (anticodon wobble position) in tRNAs with GU(N) anticodons (tRNA-Asp, -Asn, -His and -Tyr), resulting in the hypermodified nucleoside queuosine (7-(((4,5-cis-dihydroxy-2-cyclopenten-1-yl)amino)methyl)-7-deazaguanosine). Catalysis occurs through a double-displacement mechanism. The nucleophile active site attacks the C1' of nucleotide 34 to detach the guanine base from the RNA, forming a covalent enzyme-RNA intermediate. The proton acceptor active site deprotonates the incoming queuine, allowing a nucleophilic attack on the C1' of the ribose to form the product.</text>
</comment>
<evidence type="ECO:0000256" key="9">
    <source>
        <dbReference type="PROSITE-ProRule" id="PRU00042"/>
    </source>
</evidence>
<evidence type="ECO:0000313" key="11">
    <source>
        <dbReference type="EMBL" id="GAA55709.1"/>
    </source>
</evidence>
<evidence type="ECO:0000256" key="7">
    <source>
        <dbReference type="ARBA" id="ARBA00022833"/>
    </source>
</evidence>
<evidence type="ECO:0000256" key="4">
    <source>
        <dbReference type="ARBA" id="ARBA00022723"/>
    </source>
</evidence>
<dbReference type="PROSITE" id="PS00028">
    <property type="entry name" value="ZINC_FINGER_C2H2_1"/>
    <property type="match status" value="2"/>
</dbReference>
<dbReference type="NCBIfam" id="TIGR00430">
    <property type="entry name" value="Q_tRNA_tgt"/>
    <property type="match status" value="1"/>
</dbReference>
<dbReference type="PANTHER" id="PTHR43530">
    <property type="entry name" value="QUEUINE TRNA-RIBOSYLTRANSFERASE CATALYTIC SUBUNIT 1"/>
    <property type="match status" value="1"/>
</dbReference>
<proteinExistence type="inferred from homology"/>
<dbReference type="Pfam" id="PF01702">
    <property type="entry name" value="TGT"/>
    <property type="match status" value="1"/>
</dbReference>
<dbReference type="SUPFAM" id="SSF57667">
    <property type="entry name" value="beta-beta-alpha zinc fingers"/>
    <property type="match status" value="1"/>
</dbReference>
<feature type="binding site" evidence="8">
    <location>
        <position position="993"/>
    </location>
    <ligand>
        <name>Zn(2+)</name>
        <dbReference type="ChEBI" id="CHEBI:29105"/>
    </ligand>
</feature>
<dbReference type="SMART" id="SM00355">
    <property type="entry name" value="ZnF_C2H2"/>
    <property type="match status" value="3"/>
</dbReference>
<comment type="subunit">
    <text evidence="8">Heterodimer of a catalytic subunit and an accessory subunit.</text>
</comment>
<dbReference type="PANTHER" id="PTHR43530:SF1">
    <property type="entry name" value="QUEUINE TRNA-RIBOSYLTRANSFERASE CATALYTIC SUBUNIT 1"/>
    <property type="match status" value="1"/>
</dbReference>
<feature type="binding site" evidence="8">
    <location>
        <position position="801"/>
    </location>
    <ligand>
        <name>substrate</name>
    </ligand>
</feature>
<feature type="region of interest" description="RNA binding; important for wobble base 34 recognition" evidence="8">
    <location>
        <begin position="928"/>
        <end position="932"/>
    </location>
</feature>
<dbReference type="InterPro" id="IPR036236">
    <property type="entry name" value="Znf_C2H2_sf"/>
</dbReference>
<reference evidence="11" key="1">
    <citation type="journal article" date="2011" name="Genome Biol.">
        <title>The draft genome of the carcinogenic human liver fluke Clonorchis sinensis.</title>
        <authorList>
            <person name="Wang X."/>
            <person name="Chen W."/>
            <person name="Huang Y."/>
            <person name="Sun J."/>
            <person name="Men J."/>
            <person name="Liu H."/>
            <person name="Luo F."/>
            <person name="Guo L."/>
            <person name="Lv X."/>
            <person name="Deng C."/>
            <person name="Zhou C."/>
            <person name="Fan Y."/>
            <person name="Li X."/>
            <person name="Huang L."/>
            <person name="Hu Y."/>
            <person name="Liang C."/>
            <person name="Hu X."/>
            <person name="Xu J."/>
            <person name="Yu X."/>
        </authorList>
    </citation>
    <scope>NUCLEOTIDE SEQUENCE [LARGE SCALE GENOMIC DNA]</scope>
    <source>
        <strain evidence="11">Henan</strain>
    </source>
</reference>
<dbReference type="Gene3D" id="3.30.160.60">
    <property type="entry name" value="Classic Zinc Finger"/>
    <property type="match status" value="3"/>
</dbReference>
<gene>
    <name evidence="11" type="ORF">CLF_108800</name>
</gene>
<comment type="subcellular location">
    <subcellularLocation>
        <location evidence="8">Cytoplasm</location>
    </subcellularLocation>
</comment>
<dbReference type="InterPro" id="IPR002616">
    <property type="entry name" value="tRNA_ribo_trans-like"/>
</dbReference>
<feature type="binding site" evidence="8">
    <location>
        <position position="845"/>
    </location>
    <ligand>
        <name>substrate</name>
    </ligand>
</feature>
<organism evidence="11 12">
    <name type="scientific">Clonorchis sinensis</name>
    <name type="common">Chinese liver fluke</name>
    <dbReference type="NCBI Taxonomy" id="79923"/>
    <lineage>
        <taxon>Eukaryota</taxon>
        <taxon>Metazoa</taxon>
        <taxon>Spiralia</taxon>
        <taxon>Lophotrochozoa</taxon>
        <taxon>Platyhelminthes</taxon>
        <taxon>Trematoda</taxon>
        <taxon>Digenea</taxon>
        <taxon>Opisthorchiida</taxon>
        <taxon>Opisthorchiata</taxon>
        <taxon>Opisthorchiidae</taxon>
        <taxon>Clonorchis</taxon>
    </lineage>
</organism>
<feature type="binding site" evidence="8">
    <location>
        <position position="963"/>
    </location>
    <ligand>
        <name>Zn(2+)</name>
        <dbReference type="ChEBI" id="CHEBI:29105"/>
    </ligand>
</feature>
<feature type="binding site" evidence="8">
    <location>
        <position position="873"/>
    </location>
    <ligand>
        <name>substrate</name>
    </ligand>
</feature>
<feature type="binding site" evidence="8">
    <location>
        <position position="966"/>
    </location>
    <ligand>
        <name>Zn(2+)</name>
        <dbReference type="ChEBI" id="CHEBI:29105"/>
    </ligand>
</feature>